<reference evidence="2" key="1">
    <citation type="submission" date="2022-08" db="EMBL/GenBank/DDBJ databases">
        <title>The genomic sequence of strain Paenibacillus sp. SCIV0701.</title>
        <authorList>
            <person name="Zhao H."/>
        </authorList>
    </citation>
    <scope>NUCLEOTIDE SEQUENCE</scope>
    <source>
        <strain evidence="2">SCIV0701</strain>
    </source>
</reference>
<feature type="transmembrane region" description="Helical" evidence="1">
    <location>
        <begin position="116"/>
        <end position="137"/>
    </location>
</feature>
<proteinExistence type="predicted"/>
<keyword evidence="3" id="KW-1185">Reference proteome</keyword>
<keyword evidence="1" id="KW-1133">Transmembrane helix</keyword>
<dbReference type="EMBL" id="JANIPJ010000010">
    <property type="protein sequence ID" value="MCR2805119.1"/>
    <property type="molecule type" value="Genomic_DNA"/>
</dbReference>
<name>A0A9X2MQQ9_9BACL</name>
<evidence type="ECO:0000313" key="2">
    <source>
        <dbReference type="EMBL" id="MCR2805119.1"/>
    </source>
</evidence>
<comment type="caution">
    <text evidence="2">The sequence shown here is derived from an EMBL/GenBank/DDBJ whole genome shotgun (WGS) entry which is preliminary data.</text>
</comment>
<keyword evidence="1" id="KW-0812">Transmembrane</keyword>
<keyword evidence="1" id="KW-0472">Membrane</keyword>
<evidence type="ECO:0000313" key="3">
    <source>
        <dbReference type="Proteomes" id="UP001141950"/>
    </source>
</evidence>
<organism evidence="2 3">
    <name type="scientific">Paenibacillus soyae</name>
    <dbReference type="NCBI Taxonomy" id="2969249"/>
    <lineage>
        <taxon>Bacteria</taxon>
        <taxon>Bacillati</taxon>
        <taxon>Bacillota</taxon>
        <taxon>Bacilli</taxon>
        <taxon>Bacillales</taxon>
        <taxon>Paenibacillaceae</taxon>
        <taxon>Paenibacillus</taxon>
    </lineage>
</organism>
<feature type="transmembrane region" description="Helical" evidence="1">
    <location>
        <begin position="80"/>
        <end position="104"/>
    </location>
</feature>
<dbReference type="Proteomes" id="UP001141950">
    <property type="component" value="Unassembled WGS sequence"/>
</dbReference>
<sequence length="164" mass="18660">MIKIRSYVSELTPAACKAFIRDNLDAFTLLYGEEHATGWTKLGWFRVSYNTGKLSRGYWVFNKALGRISRRKGETRVTFVTFRGLTDPISIVVNFSLSSLIFLLAEGSEGATWRDILLFGGIWSMGMAVVTWLYSMIHPDGKYAEGKLIGFLERNIAHKRRKLL</sequence>
<accession>A0A9X2MQQ9</accession>
<evidence type="ECO:0000256" key="1">
    <source>
        <dbReference type="SAM" id="Phobius"/>
    </source>
</evidence>
<protein>
    <submittedName>
        <fullName evidence="2">Uncharacterized protein</fullName>
    </submittedName>
</protein>
<gene>
    <name evidence="2" type="ORF">NQZ67_14630</name>
</gene>
<dbReference type="AlphaFoldDB" id="A0A9X2MQQ9"/>
<dbReference type="RefSeq" id="WP_257447036.1">
    <property type="nucleotide sequence ID" value="NZ_JANIPJ010000010.1"/>
</dbReference>